<dbReference type="Pfam" id="PF13676">
    <property type="entry name" value="TIR_2"/>
    <property type="match status" value="1"/>
</dbReference>
<dbReference type="SUPFAM" id="SSF52200">
    <property type="entry name" value="Toll/Interleukin receptor TIR domain"/>
    <property type="match status" value="1"/>
</dbReference>
<protein>
    <recommendedName>
        <fullName evidence="1">TIR domain-containing protein</fullName>
    </recommendedName>
</protein>
<dbReference type="AlphaFoldDB" id="I3Y8E1"/>
<dbReference type="PROSITE" id="PS50104">
    <property type="entry name" value="TIR"/>
    <property type="match status" value="1"/>
</dbReference>
<dbReference type="InterPro" id="IPR035897">
    <property type="entry name" value="Toll_tir_struct_dom_sf"/>
</dbReference>
<evidence type="ECO:0000313" key="2">
    <source>
        <dbReference type="EMBL" id="AFL73259.1"/>
    </source>
</evidence>
<reference evidence="2 3" key="1">
    <citation type="submission" date="2012-06" db="EMBL/GenBank/DDBJ databases">
        <title>Complete sequence of Thiocystis violascens DSM 198.</title>
        <authorList>
            <consortium name="US DOE Joint Genome Institute"/>
            <person name="Lucas S."/>
            <person name="Han J."/>
            <person name="Lapidus A."/>
            <person name="Cheng J.-F."/>
            <person name="Goodwin L."/>
            <person name="Pitluck S."/>
            <person name="Peters L."/>
            <person name="Ovchinnikova G."/>
            <person name="Teshima H."/>
            <person name="Detter J.C."/>
            <person name="Han C."/>
            <person name="Tapia R."/>
            <person name="Land M."/>
            <person name="Hauser L."/>
            <person name="Kyrpides N."/>
            <person name="Ivanova N."/>
            <person name="Pagani I."/>
            <person name="Vogl K."/>
            <person name="Liu Z."/>
            <person name="Frigaard N.-U."/>
            <person name="Bryant D."/>
            <person name="Woyke T."/>
        </authorList>
    </citation>
    <scope>NUCLEOTIDE SEQUENCE [LARGE SCALE GENOMIC DNA]</scope>
    <source>
        <strain evidence="3">ATCC 17096 / DSM 198 / 6111</strain>
    </source>
</reference>
<gene>
    <name evidence="2" type="ordered locus">Thivi_1236</name>
</gene>
<dbReference type="Gene3D" id="3.40.50.10140">
    <property type="entry name" value="Toll/interleukin-1 receptor homology (TIR) domain"/>
    <property type="match status" value="1"/>
</dbReference>
<dbReference type="eggNOG" id="ENOG503345A">
    <property type="taxonomic scope" value="Bacteria"/>
</dbReference>
<feature type="domain" description="TIR" evidence="1">
    <location>
        <begin position="511"/>
        <end position="647"/>
    </location>
</feature>
<dbReference type="KEGG" id="tvi:Thivi_1236"/>
<accession>I3Y8E1</accession>
<dbReference type="InterPro" id="IPR059206">
    <property type="entry name" value="Sll1717-like"/>
</dbReference>
<keyword evidence="3" id="KW-1185">Reference proteome</keyword>
<dbReference type="RefSeq" id="WP_014777743.1">
    <property type="nucleotide sequence ID" value="NC_018012.1"/>
</dbReference>
<dbReference type="InterPro" id="IPR000157">
    <property type="entry name" value="TIR_dom"/>
</dbReference>
<dbReference type="EMBL" id="CP003154">
    <property type="protein sequence ID" value="AFL73259.1"/>
    <property type="molecule type" value="Genomic_DNA"/>
</dbReference>
<name>I3Y8E1_THIV6</name>
<dbReference type="HOGENOM" id="CLU_413832_0_0_6"/>
<dbReference type="Proteomes" id="UP000006062">
    <property type="component" value="Chromosome"/>
</dbReference>
<dbReference type="GO" id="GO:0007165">
    <property type="term" value="P:signal transduction"/>
    <property type="evidence" value="ECO:0007669"/>
    <property type="project" value="InterPro"/>
</dbReference>
<organism evidence="2 3">
    <name type="scientific">Thiocystis violascens (strain ATCC 17096 / DSM 198 / 6111)</name>
    <name type="common">Chromatium violascens</name>
    <dbReference type="NCBI Taxonomy" id="765911"/>
    <lineage>
        <taxon>Bacteria</taxon>
        <taxon>Pseudomonadati</taxon>
        <taxon>Pseudomonadota</taxon>
        <taxon>Gammaproteobacteria</taxon>
        <taxon>Chromatiales</taxon>
        <taxon>Chromatiaceae</taxon>
        <taxon>Thiocystis</taxon>
    </lineage>
</organism>
<proteinExistence type="predicted"/>
<evidence type="ECO:0000259" key="1">
    <source>
        <dbReference type="PROSITE" id="PS50104"/>
    </source>
</evidence>
<dbReference type="STRING" id="765911.Thivi_1236"/>
<dbReference type="NCBIfam" id="NF047389">
    <property type="entry name" value="ATPase_Sll1717"/>
    <property type="match status" value="1"/>
</dbReference>
<evidence type="ECO:0000313" key="3">
    <source>
        <dbReference type="Proteomes" id="UP000006062"/>
    </source>
</evidence>
<sequence>MRSGNKKGDSWPSDGHDHRDLTRESIYLNAKIERFLDSDRISLIIASKGMGKTLLIRVKHTVLTSESDGSLLIPSGTSTEKLQFDEPKIKSTLAQIGFGSLLLWKGIWSASILLSVLAHICARSDEPESRLNLLIDRIESLDIDDDFKNEYLRSVRKGEFYLPSHYLGIFLHRYTEKELQKFLRTSNAFDDLSVHYVTSQVIILIDAFDQALREAFPENVEAWQFGQLGLAKAAHSLFTTNHHIKVIATIRQEAWAALVDDDKEVIEGKAIILDYSARELKTLFTAAVQRYAGKSSVQEFLGVEKIQNTYCNEQEDPFAYIYRHSTGSPRALMHFGKALDDTQLFKLESDERAEEIRDQVDTIAAKSIFDDYLTSQKTPFLKTLTDLGRLRILLRLIPSNVLTASSLKSINDEFAKRIGLAPDLSHPFCELFNIGLLGRVQQNAASGGEFQYFRKPFEFDWNQKEILVEKAIYLLHPGLTSSICRERGMNLNRVNIIGIDRKWLSKGEHNGVPKIFLSHSSIDKLFLEKILPLLEHRLNLKFPSDFWLDKWKIRPGDDIHQKVELGVAGSDIVILFASANSLASGWVEKEWRTKHLEEISNGEIRVIVAIIDGTSPKKLPEFLKSKLAIVLSETDYEYSVGDLAESIGYHASTHLARLFPSGC</sequence>